<protein>
    <submittedName>
        <fullName evidence="2">Uncharacterized protein</fullName>
    </submittedName>
</protein>
<dbReference type="RefSeq" id="WP_138320629.1">
    <property type="nucleotide sequence ID" value="NZ_VCBC01000014.1"/>
</dbReference>
<reference evidence="2 3" key="1">
    <citation type="submission" date="2019-05" db="EMBL/GenBank/DDBJ databases">
        <title>Genome sequences of Thalassotalea litorea 1K03283.</title>
        <authorList>
            <person name="Zhang D."/>
        </authorList>
    </citation>
    <scope>NUCLEOTIDE SEQUENCE [LARGE SCALE GENOMIC DNA]</scope>
    <source>
        <strain evidence="2 3">MCCC 1K03283</strain>
    </source>
</reference>
<evidence type="ECO:0000256" key="1">
    <source>
        <dbReference type="SAM" id="MobiDB-lite"/>
    </source>
</evidence>
<comment type="caution">
    <text evidence="2">The sequence shown here is derived from an EMBL/GenBank/DDBJ whole genome shotgun (WGS) entry which is preliminary data.</text>
</comment>
<feature type="compositionally biased region" description="Polar residues" evidence="1">
    <location>
        <begin position="51"/>
        <end position="98"/>
    </location>
</feature>
<dbReference type="EMBL" id="VCBC01000014">
    <property type="protein sequence ID" value="TLU61863.1"/>
    <property type="molecule type" value="Genomic_DNA"/>
</dbReference>
<evidence type="ECO:0000313" key="2">
    <source>
        <dbReference type="EMBL" id="TLU61863.1"/>
    </source>
</evidence>
<keyword evidence="3" id="KW-1185">Reference proteome</keyword>
<sequence>MFHQNMTIKLWLAIWLTFIGLYFVLPQSELLEQENFVLPIMENPPEEEQSRQNYSGETQLRPGLNQSSQSVAPSIEPNNVESLASSGMNTSTGANNRVNGVDAEEGFPHDTTVSNDSYIANANLPYIPELEVGVTERAQVLNTLGQPARQLQHGKVLEYYFGQHSESLQVLTEEESNLLLQSEVDSHIPMYHLMIEFDTNNVIMAMNMQPLQQL</sequence>
<feature type="region of interest" description="Disordered" evidence="1">
    <location>
        <begin position="46"/>
        <end position="114"/>
    </location>
</feature>
<dbReference type="Proteomes" id="UP000307790">
    <property type="component" value="Unassembled WGS sequence"/>
</dbReference>
<dbReference type="OrthoDB" id="6399992at2"/>
<gene>
    <name evidence="2" type="ORF">FE810_13680</name>
</gene>
<evidence type="ECO:0000313" key="3">
    <source>
        <dbReference type="Proteomes" id="UP000307790"/>
    </source>
</evidence>
<proteinExistence type="predicted"/>
<dbReference type="AlphaFoldDB" id="A0A5R9IER8"/>
<organism evidence="2 3">
    <name type="scientific">Thalassotalea litorea</name>
    <dbReference type="NCBI Taxonomy" id="2020715"/>
    <lineage>
        <taxon>Bacteria</taxon>
        <taxon>Pseudomonadati</taxon>
        <taxon>Pseudomonadota</taxon>
        <taxon>Gammaproteobacteria</taxon>
        <taxon>Alteromonadales</taxon>
        <taxon>Colwelliaceae</taxon>
        <taxon>Thalassotalea</taxon>
    </lineage>
</organism>
<accession>A0A5R9IER8</accession>
<name>A0A5R9IER8_9GAMM</name>